<accession>A0ABP5IYN9</accession>
<comment type="caution">
    <text evidence="2">The sequence shown here is derived from an EMBL/GenBank/DDBJ whole genome shotgun (WGS) entry which is preliminary data.</text>
</comment>
<proteinExistence type="predicted"/>
<evidence type="ECO:0000313" key="3">
    <source>
        <dbReference type="Proteomes" id="UP001500443"/>
    </source>
</evidence>
<gene>
    <name evidence="2" type="ORF">GCM10009802_01450</name>
</gene>
<dbReference type="Proteomes" id="UP001500443">
    <property type="component" value="Unassembled WGS sequence"/>
</dbReference>
<keyword evidence="3" id="KW-1185">Reference proteome</keyword>
<name>A0ABP5IYN9_9ACTN</name>
<feature type="region of interest" description="Disordered" evidence="1">
    <location>
        <begin position="86"/>
        <end position="106"/>
    </location>
</feature>
<organism evidence="2 3">
    <name type="scientific">Streptomyces synnematoformans</name>
    <dbReference type="NCBI Taxonomy" id="415721"/>
    <lineage>
        <taxon>Bacteria</taxon>
        <taxon>Bacillati</taxon>
        <taxon>Actinomycetota</taxon>
        <taxon>Actinomycetes</taxon>
        <taxon>Kitasatosporales</taxon>
        <taxon>Streptomycetaceae</taxon>
        <taxon>Streptomyces</taxon>
    </lineage>
</organism>
<protein>
    <submittedName>
        <fullName evidence="2">Uncharacterized protein</fullName>
    </submittedName>
</protein>
<sequence>MTATESGSPSPASGLTCRGDLGRVAVDRGAGGLVVRTGSSAPDSQATSTCPLERVTGLASARAAAGPGAVAAPETRKTWFTVVDIAPPDRGGWAPRSTFPSQPQPE</sequence>
<reference evidence="3" key="1">
    <citation type="journal article" date="2019" name="Int. J. Syst. Evol. Microbiol.">
        <title>The Global Catalogue of Microorganisms (GCM) 10K type strain sequencing project: providing services to taxonomists for standard genome sequencing and annotation.</title>
        <authorList>
            <consortium name="The Broad Institute Genomics Platform"/>
            <consortium name="The Broad Institute Genome Sequencing Center for Infectious Disease"/>
            <person name="Wu L."/>
            <person name="Ma J."/>
        </authorList>
    </citation>
    <scope>NUCLEOTIDE SEQUENCE [LARGE SCALE GENOMIC DNA]</scope>
    <source>
        <strain evidence="3">JCM 15481</strain>
    </source>
</reference>
<evidence type="ECO:0000313" key="2">
    <source>
        <dbReference type="EMBL" id="GAA2106845.1"/>
    </source>
</evidence>
<dbReference type="EMBL" id="BAAAPF010000002">
    <property type="protein sequence ID" value="GAA2106845.1"/>
    <property type="molecule type" value="Genomic_DNA"/>
</dbReference>
<evidence type="ECO:0000256" key="1">
    <source>
        <dbReference type="SAM" id="MobiDB-lite"/>
    </source>
</evidence>